<feature type="domain" description="Oxidoreductase DRL-like catalytic" evidence="5">
    <location>
        <begin position="144"/>
        <end position="308"/>
    </location>
</feature>
<evidence type="ECO:0000256" key="1">
    <source>
        <dbReference type="ARBA" id="ARBA00022857"/>
    </source>
</evidence>
<dbReference type="RefSeq" id="WP_119605381.1">
    <property type="nucleotide sequence ID" value="NZ_QXUF01000179.1"/>
</dbReference>
<dbReference type="InterPro" id="IPR048423">
    <property type="entry name" value="DRL_cat"/>
</dbReference>
<feature type="domain" description="Dihydrodipicolinate reductase N-terminal" evidence="3">
    <location>
        <begin position="17"/>
        <end position="114"/>
    </location>
</feature>
<dbReference type="GO" id="GO:0009089">
    <property type="term" value="P:lysine biosynthetic process via diaminopimelate"/>
    <property type="evidence" value="ECO:0007669"/>
    <property type="project" value="InterPro"/>
</dbReference>
<dbReference type="InterPro" id="IPR000846">
    <property type="entry name" value="DapB_N"/>
</dbReference>
<sequence length="417" mass="46031">MSLYSDLLIKEEKTDFIRVGVIGAGQMGRGLVSQISQIPGMIVGGVCDIDQKNIDYAIEGYQKFNKHNHDIKASTSFEEVINSEYVDVVVDATGVPEIGAQIMQLSLEANKHLVLLNVEVDITVGSIMKKKFEEKGLVYTGSAGDEPGVLVELYEFAKSMGLEVVVAGKGKNNKLQPYANPDTCLEEAQSKHMNPKMLAAFQDGTKTMAEMNLLSNAIGYDVDIDGMHGVEANLDDVNEKLNLKSEGGVLNNLHVVEYVDGLAPGVFVIVKSENEIVDEELRYLLKVDQSHNNHYTLYRPYHLASLETPNTIAKAVMYNDYSIKPIAGPVSETVARAKRDIKQGEEIDGIGGYSVRGEITSHQNMKDTNAFPIGIITKGTTATKDIKKDEILTYDNTDLNKDSMIYKLRQEQDKVFK</sequence>
<dbReference type="OrthoDB" id="9777844at2"/>
<protein>
    <submittedName>
        <fullName evidence="6">NAD(P)-dependent oxidoreductase</fullName>
    </submittedName>
</protein>
<evidence type="ECO:0000313" key="7">
    <source>
        <dbReference type="Proteomes" id="UP000286317"/>
    </source>
</evidence>
<evidence type="ECO:0000256" key="2">
    <source>
        <dbReference type="ARBA" id="ARBA00023002"/>
    </source>
</evidence>
<evidence type="ECO:0000259" key="3">
    <source>
        <dbReference type="Pfam" id="PF01113"/>
    </source>
</evidence>
<dbReference type="SUPFAM" id="SSF51735">
    <property type="entry name" value="NAD(P)-binding Rossmann-fold domains"/>
    <property type="match status" value="1"/>
</dbReference>
<evidence type="ECO:0000259" key="5">
    <source>
        <dbReference type="Pfam" id="PF21135"/>
    </source>
</evidence>
<dbReference type="AlphaFoldDB" id="A0A418IBX2"/>
<gene>
    <name evidence="6" type="ORF">BU112_14180</name>
</gene>
<keyword evidence="2" id="KW-0560">Oxidoreductase</keyword>
<comment type="caution">
    <text evidence="6">The sequence shown here is derived from an EMBL/GenBank/DDBJ whole genome shotgun (WGS) entry which is preliminary data.</text>
</comment>
<dbReference type="CDD" id="cd11616">
    <property type="entry name" value="SAF_DH_OX_like"/>
    <property type="match status" value="1"/>
</dbReference>
<keyword evidence="7" id="KW-1185">Reference proteome</keyword>
<dbReference type="Pfam" id="PF21135">
    <property type="entry name" value="DRL_cat"/>
    <property type="match status" value="1"/>
</dbReference>
<dbReference type="EMBL" id="QXUF01000179">
    <property type="protein sequence ID" value="RIM96491.1"/>
    <property type="molecule type" value="Genomic_DNA"/>
</dbReference>
<dbReference type="InterPro" id="IPR013974">
    <property type="entry name" value="SAF"/>
</dbReference>
<dbReference type="Proteomes" id="UP000286317">
    <property type="component" value="Unassembled WGS sequence"/>
</dbReference>
<dbReference type="PANTHER" id="PTHR37850:SF2">
    <property type="entry name" value="SAF DOMAIN PROTEIN"/>
    <property type="match status" value="1"/>
</dbReference>
<name>A0A418IBX2_9STAP</name>
<dbReference type="PANTHER" id="PTHR37850">
    <property type="entry name" value="STRU PROTEIN"/>
    <property type="match status" value="1"/>
</dbReference>
<dbReference type="Pfam" id="PF01113">
    <property type="entry name" value="DapB_N"/>
    <property type="match status" value="1"/>
</dbReference>
<organism evidence="6 7">
    <name type="scientific">Staphylococcus shinii</name>
    <dbReference type="NCBI Taxonomy" id="2912228"/>
    <lineage>
        <taxon>Bacteria</taxon>
        <taxon>Bacillati</taxon>
        <taxon>Bacillota</taxon>
        <taxon>Bacilli</taxon>
        <taxon>Bacillales</taxon>
        <taxon>Staphylococcaceae</taxon>
        <taxon>Staphylococcus</taxon>
    </lineage>
</organism>
<dbReference type="GO" id="GO:0008839">
    <property type="term" value="F:4-hydroxy-tetrahydrodipicolinate reductase"/>
    <property type="evidence" value="ECO:0007669"/>
    <property type="project" value="InterPro"/>
</dbReference>
<dbReference type="Pfam" id="PF08666">
    <property type="entry name" value="SAF"/>
    <property type="match status" value="1"/>
</dbReference>
<evidence type="ECO:0000313" key="6">
    <source>
        <dbReference type="EMBL" id="RIM96491.1"/>
    </source>
</evidence>
<keyword evidence="1" id="KW-0521">NADP</keyword>
<dbReference type="InterPro" id="IPR036291">
    <property type="entry name" value="NAD(P)-bd_dom_sf"/>
</dbReference>
<accession>A0A418IBX2</accession>
<dbReference type="Gene3D" id="3.40.50.720">
    <property type="entry name" value="NAD(P)-binding Rossmann-like Domain"/>
    <property type="match status" value="1"/>
</dbReference>
<proteinExistence type="predicted"/>
<evidence type="ECO:0000259" key="4">
    <source>
        <dbReference type="Pfam" id="PF08666"/>
    </source>
</evidence>
<reference evidence="6 7" key="1">
    <citation type="journal article" date="2016" name="Front. Microbiol.">
        <title>Comprehensive Phylogenetic Analysis of Bovine Non-aureus Staphylococci Species Based on Whole-Genome Sequencing.</title>
        <authorList>
            <person name="Naushad S."/>
            <person name="Barkema H.W."/>
            <person name="Luby C."/>
            <person name="Condas L.A."/>
            <person name="Nobrega D.B."/>
            <person name="Carson D.A."/>
            <person name="De Buck J."/>
        </authorList>
    </citation>
    <scope>NUCLEOTIDE SEQUENCE [LARGE SCALE GENOMIC DNA]</scope>
    <source>
        <strain evidence="6 7">SNUC 4554</strain>
    </source>
</reference>
<feature type="domain" description="SAF" evidence="4">
    <location>
        <begin position="333"/>
        <end position="396"/>
    </location>
</feature>